<dbReference type="GO" id="GO:0000981">
    <property type="term" value="F:DNA-binding transcription factor activity, RNA polymerase II-specific"/>
    <property type="evidence" value="ECO:0007669"/>
    <property type="project" value="InterPro"/>
</dbReference>
<evidence type="ECO:0000313" key="11">
    <source>
        <dbReference type="EMBL" id="OZC08891.1"/>
    </source>
</evidence>
<organism evidence="11 12">
    <name type="scientific">Onchocerca flexuosa</name>
    <dbReference type="NCBI Taxonomy" id="387005"/>
    <lineage>
        <taxon>Eukaryota</taxon>
        <taxon>Metazoa</taxon>
        <taxon>Ecdysozoa</taxon>
        <taxon>Nematoda</taxon>
        <taxon>Chromadorea</taxon>
        <taxon>Rhabditida</taxon>
        <taxon>Spirurina</taxon>
        <taxon>Spiruromorpha</taxon>
        <taxon>Filarioidea</taxon>
        <taxon>Onchocercidae</taxon>
        <taxon>Onchocerca</taxon>
    </lineage>
</organism>
<evidence type="ECO:0000256" key="8">
    <source>
        <dbReference type="RuleBase" id="RU000682"/>
    </source>
</evidence>
<dbReference type="Proteomes" id="UP000242913">
    <property type="component" value="Unassembled WGS sequence"/>
</dbReference>
<dbReference type="PANTHER" id="PTHR24340:SF82">
    <property type="entry name" value="HOMEOBOX PROTEIN VND"/>
    <property type="match status" value="1"/>
</dbReference>
<feature type="domain" description="Homeobox" evidence="10">
    <location>
        <begin position="217"/>
        <end position="277"/>
    </location>
</feature>
<comment type="similarity">
    <text evidence="2">Belongs to the NK-2 homeobox family.</text>
</comment>
<protein>
    <recommendedName>
        <fullName evidence="10">Homeobox domain-containing protein</fullName>
    </recommendedName>
</protein>
<keyword evidence="12" id="KW-1185">Reference proteome</keyword>
<gene>
    <name evidence="11" type="ORF">X798_04123</name>
</gene>
<dbReference type="Pfam" id="PF00046">
    <property type="entry name" value="Homeodomain"/>
    <property type="match status" value="1"/>
</dbReference>
<dbReference type="SUPFAM" id="SSF46689">
    <property type="entry name" value="Homeodomain-like"/>
    <property type="match status" value="1"/>
</dbReference>
<evidence type="ECO:0000256" key="5">
    <source>
        <dbReference type="ARBA" id="ARBA00023155"/>
    </source>
</evidence>
<evidence type="ECO:0000256" key="3">
    <source>
        <dbReference type="ARBA" id="ARBA00022473"/>
    </source>
</evidence>
<dbReference type="SMART" id="SM00389">
    <property type="entry name" value="HOX"/>
    <property type="match status" value="1"/>
</dbReference>
<dbReference type="InterPro" id="IPR001356">
    <property type="entry name" value="HD"/>
</dbReference>
<evidence type="ECO:0000313" key="12">
    <source>
        <dbReference type="Proteomes" id="UP000242913"/>
    </source>
</evidence>
<reference evidence="11 12" key="1">
    <citation type="submission" date="2015-12" db="EMBL/GenBank/DDBJ databases">
        <title>Draft genome of the nematode, Onchocerca flexuosa.</title>
        <authorList>
            <person name="Mitreva M."/>
        </authorList>
    </citation>
    <scope>NUCLEOTIDE SEQUENCE [LARGE SCALE GENOMIC DNA]</scope>
    <source>
        <strain evidence="11">Red Deer</strain>
    </source>
</reference>
<evidence type="ECO:0000256" key="2">
    <source>
        <dbReference type="ARBA" id="ARBA00005661"/>
    </source>
</evidence>
<dbReference type="InterPro" id="IPR020479">
    <property type="entry name" value="HD_metazoa"/>
</dbReference>
<keyword evidence="3" id="KW-0217">Developmental protein</keyword>
<dbReference type="GO" id="GO:0000978">
    <property type="term" value="F:RNA polymerase II cis-regulatory region sequence-specific DNA binding"/>
    <property type="evidence" value="ECO:0007669"/>
    <property type="project" value="TreeGrafter"/>
</dbReference>
<name>A0A238BU62_9BILA</name>
<keyword evidence="4 7" id="KW-0238">DNA-binding</keyword>
<feature type="DNA-binding region" description="Homeobox" evidence="7">
    <location>
        <begin position="219"/>
        <end position="278"/>
    </location>
</feature>
<proteinExistence type="inferred from homology"/>
<evidence type="ECO:0000256" key="9">
    <source>
        <dbReference type="SAM" id="MobiDB-lite"/>
    </source>
</evidence>
<feature type="region of interest" description="Disordered" evidence="9">
    <location>
        <begin position="166"/>
        <end position="194"/>
    </location>
</feature>
<evidence type="ECO:0000256" key="4">
    <source>
        <dbReference type="ARBA" id="ARBA00023125"/>
    </source>
</evidence>
<dbReference type="PROSITE" id="PS50071">
    <property type="entry name" value="HOMEOBOX_2"/>
    <property type="match status" value="1"/>
</dbReference>
<dbReference type="GO" id="GO:0030154">
    <property type="term" value="P:cell differentiation"/>
    <property type="evidence" value="ECO:0007669"/>
    <property type="project" value="TreeGrafter"/>
</dbReference>
<dbReference type="GO" id="GO:0005634">
    <property type="term" value="C:nucleus"/>
    <property type="evidence" value="ECO:0007669"/>
    <property type="project" value="UniProtKB-SubCell"/>
</dbReference>
<dbReference type="InterPro" id="IPR050394">
    <property type="entry name" value="Homeobox_NK-like"/>
</dbReference>
<dbReference type="Gene3D" id="1.10.10.60">
    <property type="entry name" value="Homeodomain-like"/>
    <property type="match status" value="1"/>
</dbReference>
<dbReference type="OrthoDB" id="3137333at2759"/>
<dbReference type="PANTHER" id="PTHR24340">
    <property type="entry name" value="HOMEOBOX PROTEIN NKX"/>
    <property type="match status" value="1"/>
</dbReference>
<dbReference type="InterPro" id="IPR009057">
    <property type="entry name" value="Homeodomain-like_sf"/>
</dbReference>
<dbReference type="FunFam" id="1.10.10.60:FF:000101">
    <property type="entry name" value="NK2 homeobox 8"/>
    <property type="match status" value="1"/>
</dbReference>
<sequence>MFPLNAAAFAAAHAAATNSGSTFGTATAIAGLPESNSNSLGSSQCLPAPFTELKRETLSVKLELFSMSRCELLKPDILDATGINNCHNYPTSSWTDHLPLLGGYHRASPAFDASYSPCTTSYSIYDQSSFNTHQPYFTSPAVPFGFEIINAPVGCNQVEKNLEPSLLPTSSHCNKSENEEDINNDSITSKEASEDITDVLNENETVNEDVEEERGKKKRRKRRVLFTKLQTFELERRFRTQRYLSAPEREQLAMQIRLTPTQVKIWFQNHRYKTKKTCQDKGLNTNLMQSNLPMPPVNFPQSKRIPVQMLVHDGKRCPTDFVTGTCPPSNTLPGPFTSNGNYFTPTSSILPSSSHYYISNGWAW</sequence>
<evidence type="ECO:0000256" key="7">
    <source>
        <dbReference type="PROSITE-ProRule" id="PRU00108"/>
    </source>
</evidence>
<evidence type="ECO:0000256" key="1">
    <source>
        <dbReference type="ARBA" id="ARBA00004123"/>
    </source>
</evidence>
<dbReference type="CDD" id="cd00086">
    <property type="entry name" value="homeodomain"/>
    <property type="match status" value="1"/>
</dbReference>
<dbReference type="EMBL" id="KZ270001">
    <property type="protein sequence ID" value="OZC08891.1"/>
    <property type="molecule type" value="Genomic_DNA"/>
</dbReference>
<evidence type="ECO:0000256" key="6">
    <source>
        <dbReference type="ARBA" id="ARBA00023242"/>
    </source>
</evidence>
<evidence type="ECO:0000259" key="10">
    <source>
        <dbReference type="PROSITE" id="PS50071"/>
    </source>
</evidence>
<accession>A0A238BU62</accession>
<dbReference type="PROSITE" id="PS00027">
    <property type="entry name" value="HOMEOBOX_1"/>
    <property type="match status" value="1"/>
</dbReference>
<dbReference type="AlphaFoldDB" id="A0A238BU62"/>
<keyword evidence="5 7" id="KW-0371">Homeobox</keyword>
<dbReference type="PRINTS" id="PR00024">
    <property type="entry name" value="HOMEOBOX"/>
</dbReference>
<dbReference type="InterPro" id="IPR017970">
    <property type="entry name" value="Homeobox_CS"/>
</dbReference>
<keyword evidence="6 7" id="KW-0539">Nucleus</keyword>
<comment type="subcellular location">
    <subcellularLocation>
        <location evidence="1 7 8">Nucleus</location>
    </subcellularLocation>
</comment>